<dbReference type="InterPro" id="IPR046357">
    <property type="entry name" value="PPIase_dom_sf"/>
</dbReference>
<reference evidence="3 4" key="1">
    <citation type="journal article" date="2024" name="Nat. Commun.">
        <title>Phylogenomics reveals the evolutionary origins of lichenization in chlorophyte algae.</title>
        <authorList>
            <person name="Puginier C."/>
            <person name="Libourel C."/>
            <person name="Otte J."/>
            <person name="Skaloud P."/>
            <person name="Haon M."/>
            <person name="Grisel S."/>
            <person name="Petersen M."/>
            <person name="Berrin J.G."/>
            <person name="Delaux P.M."/>
            <person name="Dal Grande F."/>
            <person name="Keller J."/>
        </authorList>
    </citation>
    <scope>NUCLEOTIDE SEQUENCE [LARGE SCALE GENOMIC DNA]</scope>
    <source>
        <strain evidence="3 4">SAG 245.80</strain>
    </source>
</reference>
<gene>
    <name evidence="3" type="ORF">WJX81_006944</name>
</gene>
<keyword evidence="4" id="KW-1185">Reference proteome</keyword>
<dbReference type="AlphaFoldDB" id="A0AAW1SDD9"/>
<feature type="domain" description="PPIase FKBP-type" evidence="2">
    <location>
        <begin position="32"/>
        <end position="135"/>
    </location>
</feature>
<keyword evidence="1" id="KW-0413">Isomerase</keyword>
<organism evidence="3 4">
    <name type="scientific">Elliptochloris bilobata</name>
    <dbReference type="NCBI Taxonomy" id="381761"/>
    <lineage>
        <taxon>Eukaryota</taxon>
        <taxon>Viridiplantae</taxon>
        <taxon>Chlorophyta</taxon>
        <taxon>core chlorophytes</taxon>
        <taxon>Trebouxiophyceae</taxon>
        <taxon>Trebouxiophyceae incertae sedis</taxon>
        <taxon>Elliptochloris clade</taxon>
        <taxon>Elliptochloris</taxon>
    </lineage>
</organism>
<dbReference type="GO" id="GO:0003755">
    <property type="term" value="F:peptidyl-prolyl cis-trans isomerase activity"/>
    <property type="evidence" value="ECO:0007669"/>
    <property type="project" value="UniProtKB-KW"/>
</dbReference>
<keyword evidence="1" id="KW-0697">Rotamase</keyword>
<dbReference type="EC" id="5.2.1.8" evidence="1"/>
<dbReference type="EMBL" id="JALJOU010000004">
    <property type="protein sequence ID" value="KAK9844171.1"/>
    <property type="molecule type" value="Genomic_DNA"/>
</dbReference>
<dbReference type="Gene3D" id="3.10.50.40">
    <property type="match status" value="1"/>
</dbReference>
<dbReference type="Proteomes" id="UP001445335">
    <property type="component" value="Unassembled WGS sequence"/>
</dbReference>
<accession>A0AAW1SDD9</accession>
<dbReference type="PANTHER" id="PTHR47833">
    <property type="entry name" value="PHOTOSYNTHETIC NDH SUBUNIT OF LUMENAL LOCATION 4, CHLOROPLASTIC"/>
    <property type="match status" value="1"/>
</dbReference>
<dbReference type="InterPro" id="IPR001179">
    <property type="entry name" value="PPIase_FKBP_dom"/>
</dbReference>
<dbReference type="PROSITE" id="PS50059">
    <property type="entry name" value="FKBP_PPIASE"/>
    <property type="match status" value="1"/>
</dbReference>
<dbReference type="Pfam" id="PF00254">
    <property type="entry name" value="FKBP_C"/>
    <property type="match status" value="1"/>
</dbReference>
<evidence type="ECO:0000256" key="1">
    <source>
        <dbReference type="PROSITE-ProRule" id="PRU00277"/>
    </source>
</evidence>
<proteinExistence type="predicted"/>
<dbReference type="GO" id="GO:0009507">
    <property type="term" value="C:chloroplast"/>
    <property type="evidence" value="ECO:0007669"/>
    <property type="project" value="InterPro"/>
</dbReference>
<sequence length="136" mass="14276">MDLPACTNFSTAGDLRYCEVRVGSGGEAPQLGDQVEVSYTARVVDETGLPGRIYDGSKNFQFTLGQGEVVPGWEMALVGNEGMPPAQAGAVRTVVIPPALAYGDRGEGCLFGRSQNCKVPPGQSVAITFAYKGLAF</sequence>
<protein>
    <recommendedName>
        <fullName evidence="1">peptidylprolyl isomerase</fullName>
        <ecNumber evidence="1">5.2.1.8</ecNumber>
    </recommendedName>
</protein>
<dbReference type="SUPFAM" id="SSF54534">
    <property type="entry name" value="FKBP-like"/>
    <property type="match status" value="1"/>
</dbReference>
<evidence type="ECO:0000313" key="3">
    <source>
        <dbReference type="EMBL" id="KAK9844171.1"/>
    </source>
</evidence>
<dbReference type="InterPro" id="IPR044183">
    <property type="entry name" value="PNSL4/FKBP13-like"/>
</dbReference>
<evidence type="ECO:0000259" key="2">
    <source>
        <dbReference type="PROSITE" id="PS50059"/>
    </source>
</evidence>
<dbReference type="PANTHER" id="PTHR47833:SF1">
    <property type="entry name" value="PHOTOSYNTHETIC NDH SUBUNIT OF LUMENAL LOCATION 4, CHLOROPLASTIC"/>
    <property type="match status" value="1"/>
</dbReference>
<comment type="caution">
    <text evidence="3">The sequence shown here is derived from an EMBL/GenBank/DDBJ whole genome shotgun (WGS) entry which is preliminary data.</text>
</comment>
<comment type="catalytic activity">
    <reaction evidence="1">
        <text>[protein]-peptidylproline (omega=180) = [protein]-peptidylproline (omega=0)</text>
        <dbReference type="Rhea" id="RHEA:16237"/>
        <dbReference type="Rhea" id="RHEA-COMP:10747"/>
        <dbReference type="Rhea" id="RHEA-COMP:10748"/>
        <dbReference type="ChEBI" id="CHEBI:83833"/>
        <dbReference type="ChEBI" id="CHEBI:83834"/>
        <dbReference type="EC" id="5.2.1.8"/>
    </reaction>
</comment>
<evidence type="ECO:0000313" key="4">
    <source>
        <dbReference type="Proteomes" id="UP001445335"/>
    </source>
</evidence>
<name>A0AAW1SDD9_9CHLO</name>